<evidence type="ECO:0000313" key="4">
    <source>
        <dbReference type="EMBL" id="OGM05501.1"/>
    </source>
</evidence>
<dbReference type="GO" id="GO:0009103">
    <property type="term" value="P:lipopolysaccharide biosynthetic process"/>
    <property type="evidence" value="ECO:0007669"/>
    <property type="project" value="TreeGrafter"/>
</dbReference>
<organism evidence="4 5">
    <name type="scientific">Candidatus Woesebacteria bacterium GWB1_43_5</name>
    <dbReference type="NCBI Taxonomy" id="1802474"/>
    <lineage>
        <taxon>Bacteria</taxon>
        <taxon>Candidatus Woeseibacteriota</taxon>
    </lineage>
</organism>
<dbReference type="PANTHER" id="PTHR46401:SF2">
    <property type="entry name" value="GLYCOSYLTRANSFERASE WBBK-RELATED"/>
    <property type="match status" value="1"/>
</dbReference>
<accession>A0A1F7WRT8</accession>
<keyword evidence="1" id="KW-0808">Transferase</keyword>
<evidence type="ECO:0000256" key="1">
    <source>
        <dbReference type="ARBA" id="ARBA00022679"/>
    </source>
</evidence>
<proteinExistence type="predicted"/>
<dbReference type="AlphaFoldDB" id="A0A1F7WRT8"/>
<dbReference type="EMBL" id="MGFM01000035">
    <property type="protein sequence ID" value="OGM05501.1"/>
    <property type="molecule type" value="Genomic_DNA"/>
</dbReference>
<feature type="domain" description="Glycosyl transferase family 1" evidence="2">
    <location>
        <begin position="203"/>
        <end position="331"/>
    </location>
</feature>
<name>A0A1F7WRT8_9BACT</name>
<sequence>MKIAIDISQVVYNTGVSRYTKNILKNLLRVGPKNEYILFGGSLRRSNDLKNFTKELKGRFQTRFFPIPPTLADILGNIVHFPNIEFLIGEIDVFHSSDWSQPPSSAFKVTTIHDLAPLLLPEFTPKRVVSVHTRRLDWVKREADRIIVPTNATENDLINLGFDQRKIRVIYEGVDPIFKARTEFEVQSLKRKLGVKTNYLLGIGVNRRKNTDRIIQAFKKLKDEQGLRLWRKDLKLVLVGHKYEDIKSDEGIIFAGHVKDEDMPVLYSGASALVYPSLYEGFGLPILEAFACNCPVVTSNISSMAEVAKNAAVLVNPQSVDSIAEGIEKAVLARSVLTHRGLERVKEFSWEKAGRETLKIYEEFKA</sequence>
<protein>
    <recommendedName>
        <fullName evidence="6">Glycosyl transferase family 1 domain-containing protein</fullName>
    </recommendedName>
</protein>
<dbReference type="Pfam" id="PF13439">
    <property type="entry name" value="Glyco_transf_4"/>
    <property type="match status" value="1"/>
</dbReference>
<dbReference type="Proteomes" id="UP000178812">
    <property type="component" value="Unassembled WGS sequence"/>
</dbReference>
<dbReference type="PANTHER" id="PTHR46401">
    <property type="entry name" value="GLYCOSYLTRANSFERASE WBBK-RELATED"/>
    <property type="match status" value="1"/>
</dbReference>
<evidence type="ECO:0000259" key="2">
    <source>
        <dbReference type="Pfam" id="PF00534"/>
    </source>
</evidence>
<dbReference type="CDD" id="cd03809">
    <property type="entry name" value="GT4_MtfB-like"/>
    <property type="match status" value="1"/>
</dbReference>
<evidence type="ECO:0008006" key="6">
    <source>
        <dbReference type="Google" id="ProtNLM"/>
    </source>
</evidence>
<dbReference type="Pfam" id="PF00534">
    <property type="entry name" value="Glycos_transf_1"/>
    <property type="match status" value="1"/>
</dbReference>
<dbReference type="Gene3D" id="3.40.50.2000">
    <property type="entry name" value="Glycogen Phosphorylase B"/>
    <property type="match status" value="2"/>
</dbReference>
<dbReference type="GO" id="GO:0016757">
    <property type="term" value="F:glycosyltransferase activity"/>
    <property type="evidence" value="ECO:0007669"/>
    <property type="project" value="InterPro"/>
</dbReference>
<dbReference type="InterPro" id="IPR001296">
    <property type="entry name" value="Glyco_trans_1"/>
</dbReference>
<evidence type="ECO:0000259" key="3">
    <source>
        <dbReference type="Pfam" id="PF13439"/>
    </source>
</evidence>
<dbReference type="InterPro" id="IPR028098">
    <property type="entry name" value="Glyco_trans_4-like_N"/>
</dbReference>
<gene>
    <name evidence="4" type="ORF">A2125_00285</name>
</gene>
<dbReference type="SUPFAM" id="SSF53756">
    <property type="entry name" value="UDP-Glycosyltransferase/glycogen phosphorylase"/>
    <property type="match status" value="1"/>
</dbReference>
<comment type="caution">
    <text evidence="4">The sequence shown here is derived from an EMBL/GenBank/DDBJ whole genome shotgun (WGS) entry which is preliminary data.</text>
</comment>
<reference evidence="4 5" key="1">
    <citation type="journal article" date="2016" name="Nat. Commun.">
        <title>Thousands of microbial genomes shed light on interconnected biogeochemical processes in an aquifer system.</title>
        <authorList>
            <person name="Anantharaman K."/>
            <person name="Brown C.T."/>
            <person name="Hug L.A."/>
            <person name="Sharon I."/>
            <person name="Castelle C.J."/>
            <person name="Probst A.J."/>
            <person name="Thomas B.C."/>
            <person name="Singh A."/>
            <person name="Wilkins M.J."/>
            <person name="Karaoz U."/>
            <person name="Brodie E.L."/>
            <person name="Williams K.H."/>
            <person name="Hubbard S.S."/>
            <person name="Banfield J.F."/>
        </authorList>
    </citation>
    <scope>NUCLEOTIDE SEQUENCE [LARGE SCALE GENOMIC DNA]</scope>
</reference>
<feature type="domain" description="Glycosyltransferase subfamily 4-like N-terminal" evidence="3">
    <location>
        <begin position="15"/>
        <end position="176"/>
    </location>
</feature>
<evidence type="ECO:0000313" key="5">
    <source>
        <dbReference type="Proteomes" id="UP000178812"/>
    </source>
</evidence>